<reference evidence="1" key="1">
    <citation type="submission" date="2020-08" db="EMBL/GenBank/DDBJ databases">
        <title>Genome sequencing and assembly of the red palm weevil Rhynchophorus ferrugineus.</title>
        <authorList>
            <person name="Dias G.B."/>
            <person name="Bergman C.M."/>
            <person name="Manee M."/>
        </authorList>
    </citation>
    <scope>NUCLEOTIDE SEQUENCE</scope>
    <source>
        <strain evidence="1">AA-2017</strain>
        <tissue evidence="1">Whole larva</tissue>
    </source>
</reference>
<protein>
    <submittedName>
        <fullName evidence="1">Uncharacterized protein</fullName>
    </submittedName>
</protein>
<organism evidence="1 2">
    <name type="scientific">Rhynchophorus ferrugineus</name>
    <name type="common">Red palm weevil</name>
    <name type="synonym">Curculio ferrugineus</name>
    <dbReference type="NCBI Taxonomy" id="354439"/>
    <lineage>
        <taxon>Eukaryota</taxon>
        <taxon>Metazoa</taxon>
        <taxon>Ecdysozoa</taxon>
        <taxon>Arthropoda</taxon>
        <taxon>Hexapoda</taxon>
        <taxon>Insecta</taxon>
        <taxon>Pterygota</taxon>
        <taxon>Neoptera</taxon>
        <taxon>Endopterygota</taxon>
        <taxon>Coleoptera</taxon>
        <taxon>Polyphaga</taxon>
        <taxon>Cucujiformia</taxon>
        <taxon>Curculionidae</taxon>
        <taxon>Dryophthorinae</taxon>
        <taxon>Rhynchophorus</taxon>
    </lineage>
</organism>
<proteinExistence type="predicted"/>
<accession>A0A834M3P0</accession>
<evidence type="ECO:0000313" key="2">
    <source>
        <dbReference type="Proteomes" id="UP000625711"/>
    </source>
</evidence>
<sequence>MLQSDKILTCCRTLRKCRKSQNDLIKRIKRQERIQTCAYVCVLGGKRHRRKMKQKTWIRNKTEQFRCVGTILGGGVHLAAFVKSAWWIALGASHRRRCRCLILGDACVCVAPISQAIHGWYALF</sequence>
<dbReference type="AlphaFoldDB" id="A0A834M3P0"/>
<evidence type="ECO:0000313" key="1">
    <source>
        <dbReference type="EMBL" id="KAF7265605.1"/>
    </source>
</evidence>
<dbReference type="EMBL" id="JAACXV010014604">
    <property type="protein sequence ID" value="KAF7265605.1"/>
    <property type="molecule type" value="Genomic_DNA"/>
</dbReference>
<dbReference type="Proteomes" id="UP000625711">
    <property type="component" value="Unassembled WGS sequence"/>
</dbReference>
<keyword evidence="2" id="KW-1185">Reference proteome</keyword>
<comment type="caution">
    <text evidence="1">The sequence shown here is derived from an EMBL/GenBank/DDBJ whole genome shotgun (WGS) entry which is preliminary data.</text>
</comment>
<gene>
    <name evidence="1" type="ORF">GWI33_020993</name>
</gene>
<name>A0A834M3P0_RHYFE</name>